<dbReference type="Proteomes" id="UP001311232">
    <property type="component" value="Unassembled WGS sequence"/>
</dbReference>
<feature type="coiled-coil region" evidence="25">
    <location>
        <begin position="191"/>
        <end position="285"/>
    </location>
</feature>
<comment type="subcellular location">
    <subcellularLocation>
        <location evidence="2">Cell membrane</location>
        <topology evidence="2">Multi-pass membrane protein</topology>
    </subcellularLocation>
    <subcellularLocation>
        <location evidence="1">Cytoplasmic vesicle</location>
        <location evidence="1">Secretory vesicle</location>
        <location evidence="1">Synaptic vesicle membrane</location>
    </subcellularLocation>
    <subcellularLocation>
        <location evidence="21">Synapse</location>
        <location evidence="21">Synaptosome</location>
    </subcellularLocation>
</comment>
<dbReference type="GO" id="GO:0006814">
    <property type="term" value="P:sodium ion transport"/>
    <property type="evidence" value="ECO:0007669"/>
    <property type="project" value="UniProtKB-KW"/>
</dbReference>
<keyword evidence="30" id="KW-1185">Reference proteome</keyword>
<keyword evidence="17" id="KW-0868">Chloride</keyword>
<feature type="domain" description="Major facilitator superfamily (MFS) profile" evidence="28">
    <location>
        <begin position="2598"/>
        <end position="3030"/>
    </location>
</feature>
<dbReference type="FunFam" id="1.20.1250.20:FF:000005">
    <property type="entry name" value="vesicular glutamate transporter 2 isoform X1"/>
    <property type="match status" value="1"/>
</dbReference>
<evidence type="ECO:0000256" key="2">
    <source>
        <dbReference type="ARBA" id="ARBA00004651"/>
    </source>
</evidence>
<dbReference type="PANTHER" id="PTHR11662">
    <property type="entry name" value="SOLUTE CARRIER FAMILY 17"/>
    <property type="match status" value="1"/>
</dbReference>
<keyword evidence="13" id="KW-0406">Ion transport</keyword>
<dbReference type="GO" id="GO:0050803">
    <property type="term" value="P:regulation of synapse structure or activity"/>
    <property type="evidence" value="ECO:0007669"/>
    <property type="project" value="TreeGrafter"/>
</dbReference>
<feature type="region of interest" description="Disordered" evidence="26">
    <location>
        <begin position="1104"/>
        <end position="1124"/>
    </location>
</feature>
<evidence type="ECO:0000256" key="26">
    <source>
        <dbReference type="SAM" id="MobiDB-lite"/>
    </source>
</evidence>
<evidence type="ECO:0000256" key="20">
    <source>
        <dbReference type="ARBA" id="ARBA00024167"/>
    </source>
</evidence>
<keyword evidence="18" id="KW-0407">Ion channel</keyword>
<evidence type="ECO:0000256" key="23">
    <source>
        <dbReference type="ARBA" id="ARBA00036683"/>
    </source>
</evidence>
<dbReference type="InterPro" id="IPR011701">
    <property type="entry name" value="MFS"/>
</dbReference>
<keyword evidence="8" id="KW-0532">Neurotransmitter transport</keyword>
<dbReference type="InterPro" id="IPR050382">
    <property type="entry name" value="MFS_Na/Anion_cotransporter"/>
</dbReference>
<feature type="transmembrane region" description="Helical" evidence="27">
    <location>
        <begin position="2876"/>
        <end position="2894"/>
    </location>
</feature>
<dbReference type="FunFam" id="1.20.1250.20:FF:000004">
    <property type="entry name" value="vesicular glutamate transporter 2 isoform X1"/>
    <property type="match status" value="1"/>
</dbReference>
<evidence type="ECO:0000256" key="5">
    <source>
        <dbReference type="ARBA" id="ARBA00022592"/>
    </source>
</evidence>
<feature type="region of interest" description="Disordered" evidence="26">
    <location>
        <begin position="3064"/>
        <end position="3108"/>
    </location>
</feature>
<protein>
    <recommendedName>
        <fullName evidence="28">Major facilitator superfamily (MFS) profile domain-containing protein</fullName>
    </recommendedName>
</protein>
<comment type="catalytic activity">
    <reaction evidence="22">
        <text>3 Na(+)(out) + phosphate(out) = 3 Na(+)(in) + phosphate(in)</text>
        <dbReference type="Rhea" id="RHEA:71255"/>
        <dbReference type="ChEBI" id="CHEBI:29101"/>
        <dbReference type="ChEBI" id="CHEBI:43474"/>
    </reaction>
</comment>
<keyword evidence="7 27" id="KW-0812">Transmembrane</keyword>
<keyword evidence="19" id="KW-0968">Cytoplasmic vesicle</keyword>
<evidence type="ECO:0000256" key="17">
    <source>
        <dbReference type="ARBA" id="ARBA00023214"/>
    </source>
</evidence>
<evidence type="ECO:0000256" key="27">
    <source>
        <dbReference type="SAM" id="Phobius"/>
    </source>
</evidence>
<feature type="compositionally biased region" description="Basic and acidic residues" evidence="26">
    <location>
        <begin position="51"/>
        <end position="65"/>
    </location>
</feature>
<dbReference type="GO" id="GO:0005886">
    <property type="term" value="C:plasma membrane"/>
    <property type="evidence" value="ECO:0007669"/>
    <property type="project" value="UniProtKB-SubCell"/>
</dbReference>
<dbReference type="Gene3D" id="1.20.1250.20">
    <property type="entry name" value="MFS general substrate transporter like domains"/>
    <property type="match status" value="2"/>
</dbReference>
<keyword evidence="16" id="KW-0739">Sodium transport</keyword>
<feature type="compositionally biased region" description="Polar residues" evidence="26">
    <location>
        <begin position="3069"/>
        <end position="3079"/>
    </location>
</feature>
<organism evidence="29 30">
    <name type="scientific">Crenichthys baileyi</name>
    <name type="common">White River springfish</name>
    <dbReference type="NCBI Taxonomy" id="28760"/>
    <lineage>
        <taxon>Eukaryota</taxon>
        <taxon>Metazoa</taxon>
        <taxon>Chordata</taxon>
        <taxon>Craniata</taxon>
        <taxon>Vertebrata</taxon>
        <taxon>Euteleostomi</taxon>
        <taxon>Actinopterygii</taxon>
        <taxon>Neopterygii</taxon>
        <taxon>Teleostei</taxon>
        <taxon>Neoteleostei</taxon>
        <taxon>Acanthomorphata</taxon>
        <taxon>Ovalentaria</taxon>
        <taxon>Atherinomorphae</taxon>
        <taxon>Cyprinodontiformes</taxon>
        <taxon>Goodeidae</taxon>
        <taxon>Crenichthys</taxon>
    </lineage>
</organism>
<evidence type="ECO:0000256" key="13">
    <source>
        <dbReference type="ARBA" id="ARBA00023065"/>
    </source>
</evidence>
<keyword evidence="6" id="KW-0771">Synaptosome</keyword>
<feature type="transmembrane region" description="Helical" evidence="27">
    <location>
        <begin position="2972"/>
        <end position="2992"/>
    </location>
</feature>
<dbReference type="PROSITE" id="PS50850">
    <property type="entry name" value="MFS"/>
    <property type="match status" value="1"/>
</dbReference>
<feature type="transmembrane region" description="Helical" evidence="27">
    <location>
        <begin position="2679"/>
        <end position="2697"/>
    </location>
</feature>
<feature type="region of interest" description="Disordered" evidence="26">
    <location>
        <begin position="715"/>
        <end position="739"/>
    </location>
</feature>
<keyword evidence="10 27" id="KW-1133">Transmembrane helix</keyword>
<comment type="catalytic activity">
    <reaction evidence="23">
        <text>L-glutamate(out) = L-glutamate(in)</text>
        <dbReference type="Rhea" id="RHEA:66336"/>
        <dbReference type="ChEBI" id="CHEBI:29985"/>
    </reaction>
</comment>
<dbReference type="GO" id="GO:0006817">
    <property type="term" value="P:phosphate ion transport"/>
    <property type="evidence" value="ECO:0007669"/>
    <property type="project" value="UniProtKB-KW"/>
</dbReference>
<proteinExistence type="inferred from homology"/>
<evidence type="ECO:0000256" key="12">
    <source>
        <dbReference type="ARBA" id="ARBA00023053"/>
    </source>
</evidence>
<feature type="coiled-coil region" evidence="25">
    <location>
        <begin position="1372"/>
        <end position="1406"/>
    </location>
</feature>
<evidence type="ECO:0000256" key="18">
    <source>
        <dbReference type="ARBA" id="ARBA00023303"/>
    </source>
</evidence>
<evidence type="ECO:0000313" key="29">
    <source>
        <dbReference type="EMBL" id="KAK5603846.1"/>
    </source>
</evidence>
<dbReference type="GO" id="GO:0015293">
    <property type="term" value="F:symporter activity"/>
    <property type="evidence" value="ECO:0007669"/>
    <property type="project" value="UniProtKB-KW"/>
</dbReference>
<evidence type="ECO:0000313" key="30">
    <source>
        <dbReference type="Proteomes" id="UP001311232"/>
    </source>
</evidence>
<dbReference type="InterPro" id="IPR020846">
    <property type="entry name" value="MFS_dom"/>
</dbReference>
<gene>
    <name evidence="29" type="ORF">CRENBAI_026904</name>
</gene>
<dbReference type="GO" id="GO:0098700">
    <property type="term" value="P:neurotransmitter loading into synaptic vesicle"/>
    <property type="evidence" value="ECO:0007669"/>
    <property type="project" value="TreeGrafter"/>
</dbReference>
<evidence type="ECO:0000256" key="7">
    <source>
        <dbReference type="ARBA" id="ARBA00022692"/>
    </source>
</evidence>
<feature type="transmembrane region" description="Helical" evidence="27">
    <location>
        <begin position="2915"/>
        <end position="2933"/>
    </location>
</feature>
<comment type="catalytic activity">
    <reaction evidence="20">
        <text>chloride(in) = chloride(out)</text>
        <dbReference type="Rhea" id="RHEA:29823"/>
        <dbReference type="ChEBI" id="CHEBI:17996"/>
    </reaction>
</comment>
<dbReference type="GO" id="GO:0060076">
    <property type="term" value="C:excitatory synapse"/>
    <property type="evidence" value="ECO:0007669"/>
    <property type="project" value="TreeGrafter"/>
</dbReference>
<comment type="similarity">
    <text evidence="24">Belongs to the major facilitator superfamily. Sodium/anion cotransporter family. VGLUT subfamily.</text>
</comment>
<dbReference type="Pfam" id="PF07690">
    <property type="entry name" value="MFS_1"/>
    <property type="match status" value="1"/>
</dbReference>
<dbReference type="GO" id="GO:0005254">
    <property type="term" value="F:chloride channel activity"/>
    <property type="evidence" value="ECO:0007669"/>
    <property type="project" value="UniProtKB-KW"/>
</dbReference>
<feature type="region of interest" description="Disordered" evidence="26">
    <location>
        <begin position="25"/>
        <end position="67"/>
    </location>
</feature>
<feature type="transmembrane region" description="Helical" evidence="27">
    <location>
        <begin position="3004"/>
        <end position="3025"/>
    </location>
</feature>
<dbReference type="GO" id="GO:0043005">
    <property type="term" value="C:neuron projection"/>
    <property type="evidence" value="ECO:0007669"/>
    <property type="project" value="UniProtKB-KW"/>
</dbReference>
<keyword evidence="4" id="KW-1003">Cell membrane</keyword>
<evidence type="ECO:0000256" key="22">
    <source>
        <dbReference type="ARBA" id="ARBA00035839"/>
    </source>
</evidence>
<name>A0AAV9R4H4_9TELE</name>
<keyword evidence="12" id="KW-0915">Sodium</keyword>
<evidence type="ECO:0000256" key="1">
    <source>
        <dbReference type="ARBA" id="ARBA00004432"/>
    </source>
</evidence>
<sequence length="3108" mass="351189">MGRGSLWTVSSYRFTAAATRCSRSLHGNAGSVDQDVPKVQKPGEINTPGSKQEETSDGKAKKPKDTQCITVDTKSEERVLSVQEGFGSTLESEAQNCELEQIKAVVQRHDSEHSMETRRLDVQERTKQAFFLLKRHCDHKSSLFKETGKKEYYKRNLRSQVELFKLYLKRKYFNNRSEEKITKFENVSSICSNLQKQILKLKSEKEHYTNQCLQLQAGLLRVHSMWENLKTQLENNMSELQNVNLSGNHDNQDLGTEIDGLSLTLNKLLIQLEASEQNCNQTQNLLKPNKNTANWTFPPEVEQTEHRRYSFVDSEDKQCDVPKVQGLIASLIIKAPESAQEETFAATTEELQDTYCISTEAKSEKLDLLKMEKFGTLLDPKVTECEREQTSPLESVFLKERQDTKQSKGSQCLCSPEAERTKLFSLQKRVCDLEAQLSKGNDEKENYKKLLDKSQAELLEMRAMLNNFNQKSEEKTAVPLNVSSSGNDDVDENIKGLREAADAFEFQAQRIEDLAEQLKKLTEPKETDPKDTFSEEVKHEEHTCYMFLDAENEHPVVPRHDTEQNKESRSVCTPEAERTKLFSLQQRICDLEAELLNEKGEKDYYKKLLDKSQTELLELRATVDNLNQISEEKTAVLLNASSSGNEDVDENIKGLREAADAFEFQAQRIEDLAEKLKKLTEPKETDLRDTFSEEVDHNEHRFHMFMDAEFEDRDVLKEQEPTVSSAPGSEQEEATSATTLELKDTHCIFTPTKPEELVLIKMEKFSTSLDVKAPECDQEQIIALKVGPIEQIHDTQQSKESQQLCVPDEVIIKPLSEQQRVGDLEAELSHQMSEKDYYKKLYSESQAELLELRAMLNNFNQKPEEKTAVHLNVSSSGNDSNDDVDENIKGLREAADAFEFQAQRIEDLAEQLKKLTEPKETDPKDTFSEEVKHEEHTCYMFLDPKNEHPVVPRHDTEQNKESRSVCTPEAERTKLFYLQQRNCDLEAELLNEKGEKDYYKKLLDKSQTELLELRATVDNLNQRSEEKTAVLLNASSSGNEDVDENIKGLREAADAFEFQAQRIEDLAEQLKKLTEPKETDPKDTFSEEVKHEEHTCYMFLDPENEHPVVPRHDTEQNKESRSVCTPEAERTKLFYLQQRNCDLEAELLNEKGEKDYYKKLLDKLQSELLELHARVDNINQKSEENTAVPLNVSSSENDDVDENIKALREAADAFEFHAQRIEDLADKLKKTFSEEIDHNDHRFHMILDAGFEHHDVPNVQSPSGSMEITDPESVPEETSAAAPNELKETHCILMDTKSLDFVLSQAEKSSTSLDIKGPKCKQEQISALEGELLDPGHDTEQNKESRSVCIPEAEITTLFYLQQRNCDVEAELLNEKKEKNFYKKLLDKLQSELLELHAIVDNINQKSEENTAVPLNVSSSENDDVDENIKALREAADAFEFQGQRIEDLADKLRKTFSEEIDHNEHRFHMILDALFEDHDVPNVQSPSGSMEITAPESVPEETSAAAPNELKETHCILMDTKSLDFVLSQAEKSSTSLDIKGPKCMQEPISALEGKLLDPGHDTEQNKESRSVCTPEAERTRLFYLEQRVCDLEADVSKGNDEKEYYKKLYSESQAELLELRAMPEAEITTLFYLQQRNCDLEAELLNEKKEKNFYKKLLDKLQSELLELHAIVDNINQKSEEKTAVPLNVSSSGNDDVDENIKALREAADAFEFQGQRIEDLADKLRKTFSEEIDHNDHRFHMILDALFEDHDVPNVQSPSGSMEITAPESVPEETSAAAPNELKETHCILMDTKSLDFVLSQAEKSSTSLDIKGPKCMQEPISALEGKLLDPGHDTEQNKESRSVCTPEAERTRLFYLEQRVCDLEADVSKGNDEKEYYKKLYSESQAELLELRAMLNNFDQKPEEKTAVPLNPSSSGNDSNDDVDENIKGLCEAADAFEFQVQRIEELAEKRKKFTEPKKTDPKDTFSEEVDHNEHRFHTFLDAEHEDRDIPNVQNPSGAMEITAPESVPDVTSAAKPKETPKETHCIFMDTKSEEFVLPEAEKSSTFLDIKVLECKQEQQRHDMEEIKESQSSRVPEADIAECFLEQQRVCDLEAEVLEEKAEKDYSKDTYNESEAEVLELCSKLDTLNTMSEGKTNVPENALSSGNDNANVKENAGCLHLASDAVQFQGEISERSETKPNQTMPEETNPVATLEIGSVDFLHSNYSTEDEQYNIGHHSFLNAKSKDLTEPGKYFQMSTEFKKEETSVDEGRTHEQRDDMFFDTNTDECELQKDSSCLNPLSSESEHGETSATEGNQKKQKYTSIMDTTTEHLNIPQQKKDLFEVAFPESEQEEVLMPVSEQLEQTQETFFETDSQETASELDSATAAVETAIPEEETATIETENHEIRCPPIFDTQSDHLIALEQRKGSPSLDIEFTESDEDVYFPALEELPDQNSDIFFEPGSPNTSPESNASLEVLKLDVQTQKEAADVGGGETLAYEDILTSDIIYLVNSEVSCSKQFAEKYSDHNWLCLVGPAHLSVSFPGLKKQVLKPGKEEVKNTVGDSLGKLQRKLDGSNVEDEDNIELTEDGRPVASAPLPAPLLDCSCGGLPKRYIIAILSGLGFCISFGIRCNLGVAIVEMVNNNTVYINGTRVIQKAQFNWDPETVGLIHGSFFWGYIVTQIPGGFISNKLSANRVFGAAIFLTSVLNMFIPSAARVHYGCVMFVRILQGLVEGVTYPACHGMWSKWAPPLERSRLATTSFCGSYAGAVIAMPLAGVLVQFVGWPSVFYIYGVFGIMWYILWLLLAYGSPAQHPTITEEEKMYIEAAIGETVNQLGVTEKFKTPWRRFFTSMPVYAIIVANFCRSWTFYLLLISQPAYFEEVFGFPISKVGFLSAVPHMVMTIIVPIGGQLADFLRSKKIMSTTNVRKLMNCGGFGMEATLLLVVGFSHTRGVAISFLVLAVGFSGFAISGFNVNHLDIAPRYASILMGISNGVGTLSGMVCPLIVGALTKHKTRLEWQHVFIIASMVHYTGVIFYAIFASGEQQDWANPESLSEDKCGIIGEDELAEESELANDGALASKKSYGTTDNSYGQKQGWKKKRGVTMEGEEEHYGNGDYQDGYQ</sequence>
<evidence type="ECO:0000256" key="10">
    <source>
        <dbReference type="ARBA" id="ARBA00022989"/>
    </source>
</evidence>
<feature type="coiled-coil region" evidence="25">
    <location>
        <begin position="437"/>
        <end position="471"/>
    </location>
</feature>
<reference evidence="29 30" key="1">
    <citation type="submission" date="2021-06" db="EMBL/GenBank/DDBJ databases">
        <authorList>
            <person name="Palmer J.M."/>
        </authorList>
    </citation>
    <scope>NUCLEOTIDE SEQUENCE [LARGE SCALE GENOMIC DNA]</scope>
    <source>
        <strain evidence="29 30">MEX-2019</strain>
        <tissue evidence="29">Muscle</tissue>
    </source>
</reference>
<accession>A0AAV9R4H4</accession>
<keyword evidence="25" id="KW-0175">Coiled coil</keyword>
<dbReference type="SUPFAM" id="SSF103473">
    <property type="entry name" value="MFS general substrate transporter"/>
    <property type="match status" value="1"/>
</dbReference>
<comment type="caution">
    <text evidence="29">The sequence shown here is derived from an EMBL/GenBank/DDBJ whole genome shotgun (WGS) entry which is preliminary data.</text>
</comment>
<evidence type="ECO:0000256" key="6">
    <source>
        <dbReference type="ARBA" id="ARBA00022599"/>
    </source>
</evidence>
<keyword evidence="11" id="KW-0770">Synapse</keyword>
<keyword evidence="15" id="KW-0869">Chloride channel</keyword>
<dbReference type="GO" id="GO:0035249">
    <property type="term" value="P:synaptic transmission, glutamatergic"/>
    <property type="evidence" value="ECO:0007669"/>
    <property type="project" value="TreeGrafter"/>
</dbReference>
<evidence type="ECO:0000256" key="3">
    <source>
        <dbReference type="ARBA" id="ARBA00022448"/>
    </source>
</evidence>
<feature type="region of interest" description="Disordered" evidence="26">
    <location>
        <begin position="945"/>
        <end position="966"/>
    </location>
</feature>
<evidence type="ECO:0000256" key="14">
    <source>
        <dbReference type="ARBA" id="ARBA00023136"/>
    </source>
</evidence>
<evidence type="ECO:0000256" key="16">
    <source>
        <dbReference type="ARBA" id="ARBA00023201"/>
    </source>
</evidence>
<evidence type="ECO:0000256" key="25">
    <source>
        <dbReference type="SAM" id="Coils"/>
    </source>
</evidence>
<feature type="transmembrane region" description="Helical" evidence="27">
    <location>
        <begin position="2599"/>
        <end position="2619"/>
    </location>
</feature>
<feature type="compositionally biased region" description="Polar residues" evidence="26">
    <location>
        <begin position="2278"/>
        <end position="2287"/>
    </location>
</feature>
<feature type="transmembrane region" description="Helical" evidence="27">
    <location>
        <begin position="2939"/>
        <end position="2960"/>
    </location>
</feature>
<dbReference type="EMBL" id="JAHHUM010002396">
    <property type="protein sequence ID" value="KAK5603846.1"/>
    <property type="molecule type" value="Genomic_DNA"/>
</dbReference>
<evidence type="ECO:0000256" key="15">
    <source>
        <dbReference type="ARBA" id="ARBA00023173"/>
    </source>
</evidence>
<feature type="transmembrane region" description="Helical" evidence="27">
    <location>
        <begin position="2840"/>
        <end position="2864"/>
    </location>
</feature>
<evidence type="ECO:0000256" key="19">
    <source>
        <dbReference type="ARBA" id="ARBA00023329"/>
    </source>
</evidence>
<feature type="compositionally biased region" description="Polar residues" evidence="26">
    <location>
        <begin position="721"/>
        <end position="739"/>
    </location>
</feature>
<evidence type="ECO:0000256" key="24">
    <source>
        <dbReference type="ARBA" id="ARBA00038044"/>
    </source>
</evidence>
<dbReference type="GO" id="GO:0034707">
    <property type="term" value="C:chloride channel complex"/>
    <property type="evidence" value="ECO:0007669"/>
    <property type="project" value="UniProtKB-KW"/>
</dbReference>
<feature type="transmembrane region" description="Helical" evidence="27">
    <location>
        <begin position="2774"/>
        <end position="2793"/>
    </location>
</feature>
<keyword evidence="9" id="KW-0769">Symport</keyword>
<feature type="coiled-coil region" evidence="25">
    <location>
        <begin position="1646"/>
        <end position="1680"/>
    </location>
</feature>
<dbReference type="InterPro" id="IPR036259">
    <property type="entry name" value="MFS_trans_sf"/>
</dbReference>
<evidence type="ECO:0000256" key="4">
    <source>
        <dbReference type="ARBA" id="ARBA00022475"/>
    </source>
</evidence>
<dbReference type="CDD" id="cd17382">
    <property type="entry name" value="MFS_SLC17A6_7_8_VGluT"/>
    <property type="match status" value="1"/>
</dbReference>
<evidence type="ECO:0000256" key="11">
    <source>
        <dbReference type="ARBA" id="ARBA00023018"/>
    </source>
</evidence>
<dbReference type="GO" id="GO:0005326">
    <property type="term" value="F:neurotransmitter transmembrane transporter activity"/>
    <property type="evidence" value="ECO:0007669"/>
    <property type="project" value="TreeGrafter"/>
</dbReference>
<evidence type="ECO:0000256" key="21">
    <source>
        <dbReference type="ARBA" id="ARBA00034102"/>
    </source>
</evidence>
<keyword evidence="14 27" id="KW-0472">Membrane</keyword>
<dbReference type="GO" id="GO:0007600">
    <property type="term" value="P:sensory perception"/>
    <property type="evidence" value="ECO:0007669"/>
    <property type="project" value="UniProtKB-ARBA"/>
</dbReference>
<feature type="transmembrane region" description="Helical" evidence="27">
    <location>
        <begin position="2747"/>
        <end position="2768"/>
    </location>
</feature>
<evidence type="ECO:0000259" key="28">
    <source>
        <dbReference type="PROSITE" id="PS50850"/>
    </source>
</evidence>
<evidence type="ECO:0000256" key="9">
    <source>
        <dbReference type="ARBA" id="ARBA00022847"/>
    </source>
</evidence>
<keyword evidence="3" id="KW-0813">Transport</keyword>
<keyword evidence="5" id="KW-0592">Phosphate transport</keyword>
<dbReference type="GO" id="GO:0030672">
    <property type="term" value="C:synaptic vesicle membrane"/>
    <property type="evidence" value="ECO:0007669"/>
    <property type="project" value="UniProtKB-SubCell"/>
</dbReference>
<feature type="region of interest" description="Disordered" evidence="26">
    <location>
        <begin position="2277"/>
        <end position="2304"/>
    </location>
</feature>
<dbReference type="PANTHER" id="PTHR11662:SF207">
    <property type="entry name" value="VESICULAR GLUTAMATE TRANSPORTER 3"/>
    <property type="match status" value="1"/>
</dbReference>
<evidence type="ECO:0000256" key="8">
    <source>
        <dbReference type="ARBA" id="ARBA00022775"/>
    </source>
</evidence>
<dbReference type="GO" id="GO:0005313">
    <property type="term" value="F:L-glutamate transmembrane transporter activity"/>
    <property type="evidence" value="ECO:0007669"/>
    <property type="project" value="TreeGrafter"/>
</dbReference>
<feature type="region of interest" description="Disordered" evidence="26">
    <location>
        <begin position="1906"/>
        <end position="1925"/>
    </location>
</feature>